<evidence type="ECO:0000313" key="5">
    <source>
        <dbReference type="Proteomes" id="UP001150614"/>
    </source>
</evidence>
<comment type="caution">
    <text evidence="4">The sequence shown here is derived from an EMBL/GenBank/DDBJ whole genome shotgun (WGS) entry which is preliminary data.</text>
</comment>
<keyword evidence="5" id="KW-1185">Reference proteome</keyword>
<proteinExistence type="predicted"/>
<dbReference type="InterPro" id="IPR005546">
    <property type="entry name" value="Autotransporte_beta"/>
</dbReference>
<dbReference type="Pfam" id="PF03212">
    <property type="entry name" value="Pertactin"/>
    <property type="match status" value="1"/>
</dbReference>
<dbReference type="Gene3D" id="2.40.128.130">
    <property type="entry name" value="Autotransporter beta-domain"/>
    <property type="match status" value="1"/>
</dbReference>
<dbReference type="InterPro" id="IPR003991">
    <property type="entry name" value="Pertactin_virulence_factor"/>
</dbReference>
<protein>
    <submittedName>
        <fullName evidence="4">Autotransporter outer membrane beta-barrel domain-containing protein</fullName>
    </submittedName>
</protein>
<dbReference type="SUPFAM" id="SSF103515">
    <property type="entry name" value="Autotransporter"/>
    <property type="match status" value="1"/>
</dbReference>
<feature type="domain" description="Autotransporter" evidence="3">
    <location>
        <begin position="470"/>
        <end position="737"/>
    </location>
</feature>
<evidence type="ECO:0000256" key="2">
    <source>
        <dbReference type="SAM" id="SignalP"/>
    </source>
</evidence>
<dbReference type="SUPFAM" id="SSF51126">
    <property type="entry name" value="Pectin lyase-like"/>
    <property type="match status" value="1"/>
</dbReference>
<dbReference type="PRINTS" id="PR01484">
    <property type="entry name" value="PRTACTNFAMLY"/>
</dbReference>
<dbReference type="CDD" id="cd01343">
    <property type="entry name" value="PL1_Passenger_AT"/>
    <property type="match status" value="1"/>
</dbReference>
<evidence type="ECO:0000259" key="3">
    <source>
        <dbReference type="PROSITE" id="PS51208"/>
    </source>
</evidence>
<dbReference type="PANTHER" id="PTHR35037">
    <property type="entry name" value="C-TERMINAL REGION OF AIDA-LIKE PROTEIN"/>
    <property type="match status" value="1"/>
</dbReference>
<evidence type="ECO:0000256" key="1">
    <source>
        <dbReference type="ARBA" id="ARBA00022729"/>
    </source>
</evidence>
<dbReference type="InterPro" id="IPR006315">
    <property type="entry name" value="OM_autotransptr_brl_dom"/>
</dbReference>
<gene>
    <name evidence="4" type="ORF">NMG11_25960</name>
</gene>
<dbReference type="InterPro" id="IPR051551">
    <property type="entry name" value="Autotransporter_adhesion"/>
</dbReference>
<feature type="signal peptide" evidence="2">
    <location>
        <begin position="1"/>
        <end position="19"/>
    </location>
</feature>
<name>A0ABT5RMP7_9PSED</name>
<dbReference type="EMBL" id="JANCLL010000042">
    <property type="protein sequence ID" value="MDD1947270.1"/>
    <property type="molecule type" value="Genomic_DNA"/>
</dbReference>
<evidence type="ECO:0000313" key="4">
    <source>
        <dbReference type="EMBL" id="MDD1947270.1"/>
    </source>
</evidence>
<organism evidence="4 5">
    <name type="scientific">Pseudomonas carnis</name>
    <dbReference type="NCBI Taxonomy" id="2487355"/>
    <lineage>
        <taxon>Bacteria</taxon>
        <taxon>Pseudomonadati</taxon>
        <taxon>Pseudomonadota</taxon>
        <taxon>Gammaproteobacteria</taxon>
        <taxon>Pseudomonadales</taxon>
        <taxon>Pseudomonadaceae</taxon>
        <taxon>Pseudomonas</taxon>
    </lineage>
</organism>
<reference evidence="4" key="1">
    <citation type="submission" date="2022-07" db="EMBL/GenBank/DDBJ databases">
        <title>Draft genome of Pseudomonas carnis strain LP isolated from cheese.</title>
        <authorList>
            <person name="Wolfe B.E."/>
        </authorList>
    </citation>
    <scope>NUCLEOTIDE SEQUENCE</scope>
    <source>
        <strain evidence="4">LP</strain>
    </source>
</reference>
<dbReference type="InterPro" id="IPR012332">
    <property type="entry name" value="Autotransporter_pectin_lyase_C"/>
</dbReference>
<dbReference type="NCBIfam" id="TIGR01414">
    <property type="entry name" value="autotrans_barl"/>
    <property type="match status" value="1"/>
</dbReference>
<feature type="chain" id="PRO_5045840613" evidence="2">
    <location>
        <begin position="20"/>
        <end position="737"/>
    </location>
</feature>
<accession>A0ABT5RMP7</accession>
<dbReference type="Gene3D" id="2.160.20.20">
    <property type="match status" value="1"/>
</dbReference>
<dbReference type="PANTHER" id="PTHR35037:SF7">
    <property type="entry name" value="AUTOTRANSPORTER"/>
    <property type="match status" value="1"/>
</dbReference>
<dbReference type="Proteomes" id="UP001150614">
    <property type="component" value="Unassembled WGS sequence"/>
</dbReference>
<dbReference type="InterPro" id="IPR004899">
    <property type="entry name" value="Pertactin_central"/>
</dbReference>
<sequence>MMQVPSVVTLLLLAPNAHARLIENGTETIRHDDYIDTFELQNATLNVIRGWTQAIYANASNLNVSADSTILGTVVAQNGSNVAVDNSRITASGAYETGVTLLSSAAQINDSMISSADYHGLLVSKFTNSTDISTATVNGSVLVGATGGAVVTGGSALELVRSQSIGTGADSFGLRLESSAARASGSNISGGRNGIEMSFDRHAPGPNTLILDDSHVTGTTGAALLVDGARGQGAVANIEVRNGSTLTGGNGNLLEVKGGSTANMNIANSQLKGDVVVSSGSQAHLQLTDLASLTGRLENVSSLSLGEQSMWVMTGNSQVGDLRLADSTVKFGDSDAFYQLDLKSLSGQGTFVMGTDFAQGLTDFLNITGDATGHHDLLLTSSGTEPVNPGDVHIVHTGGGDAQFALVGGNVDVGAWSYGLRQDGNDWFLDPNNRTVSPGTRSVLALFNTAPTVWYGEMTSLRSRMGEIRHNGAAAGGWLRAYGNKYEVSGGDAGAYEQSQRGFSLGADTPLGEGQWLLGVMAGHSTSDLDLSRGTSGSVQSYYAGLYATWLDEESGYYFDGVIKANRLNNDSTVGLSDGRQAKGKYSTNALGASVEAGRHIKLDNDFFIEPFAQASVVTVQGKSYSLDNGLKAKGSHTDSVQGKLGVTVGRDFMLDDGSMLQPYLRGGVAHEFAKSNKVSVNNQTFDNNLSGSRVEVGVGVALTLSQNMQLHADFDYGQGKHVDQPWGANFGVRYSW</sequence>
<dbReference type="InterPro" id="IPR036709">
    <property type="entry name" value="Autotransporte_beta_dom_sf"/>
</dbReference>
<dbReference type="InterPro" id="IPR011050">
    <property type="entry name" value="Pectin_lyase_fold/virulence"/>
</dbReference>
<dbReference type="SMART" id="SM00869">
    <property type="entry name" value="Autotransporter"/>
    <property type="match status" value="1"/>
</dbReference>
<dbReference type="Pfam" id="PF03797">
    <property type="entry name" value="Autotransporter"/>
    <property type="match status" value="1"/>
</dbReference>
<dbReference type="PROSITE" id="PS51208">
    <property type="entry name" value="AUTOTRANSPORTER"/>
    <property type="match status" value="1"/>
</dbReference>
<keyword evidence="1 2" id="KW-0732">Signal</keyword>